<accession>A0A6C0LX14</accession>
<dbReference type="EMBL" id="MN740562">
    <property type="protein sequence ID" value="QHU33772.1"/>
    <property type="molecule type" value="Genomic_DNA"/>
</dbReference>
<sequence length="80" mass="8983">MIFWVNNAEPGETPGQYTAKVVSVSLSRGFSDFEHLNYRQEEAATRGGENIPPKQMKTHELIPPVTDQITKNFSESISDD</sequence>
<proteinExistence type="predicted"/>
<evidence type="ECO:0000313" key="1">
    <source>
        <dbReference type="EMBL" id="QHU33772.1"/>
    </source>
</evidence>
<protein>
    <submittedName>
        <fullName evidence="1">Uncharacterized protein</fullName>
    </submittedName>
</protein>
<reference evidence="1" key="1">
    <citation type="journal article" date="2020" name="Nature">
        <title>Giant virus diversity and host interactions through global metagenomics.</title>
        <authorList>
            <person name="Schulz F."/>
            <person name="Roux S."/>
            <person name="Paez-Espino D."/>
            <person name="Jungbluth S."/>
            <person name="Walsh D.A."/>
            <person name="Denef V.J."/>
            <person name="McMahon K.D."/>
            <person name="Konstantinidis K.T."/>
            <person name="Eloe-Fadrosh E.A."/>
            <person name="Kyrpides N.C."/>
            <person name="Woyke T."/>
        </authorList>
    </citation>
    <scope>NUCLEOTIDE SEQUENCE</scope>
    <source>
        <strain evidence="1">GVMAG-S-1016704-121</strain>
    </source>
</reference>
<organism evidence="1">
    <name type="scientific">viral metagenome</name>
    <dbReference type="NCBI Taxonomy" id="1070528"/>
    <lineage>
        <taxon>unclassified sequences</taxon>
        <taxon>metagenomes</taxon>
        <taxon>organismal metagenomes</taxon>
    </lineage>
</organism>
<name>A0A6C0LX14_9ZZZZ</name>
<dbReference type="AlphaFoldDB" id="A0A6C0LX14"/>